<protein>
    <submittedName>
        <fullName evidence="1">Uncharacterized protein</fullName>
    </submittedName>
</protein>
<dbReference type="EMBL" id="FOBS01000050">
    <property type="protein sequence ID" value="SEM80428.1"/>
    <property type="molecule type" value="Genomic_DNA"/>
</dbReference>
<dbReference type="AlphaFoldDB" id="A0A1H8BEK1"/>
<gene>
    <name evidence="1" type="ORF">SAMN04489760_1506</name>
</gene>
<organism evidence="1 2">
    <name type="scientific">Syntrophus gentianae</name>
    <dbReference type="NCBI Taxonomy" id="43775"/>
    <lineage>
        <taxon>Bacteria</taxon>
        <taxon>Pseudomonadati</taxon>
        <taxon>Thermodesulfobacteriota</taxon>
        <taxon>Syntrophia</taxon>
        <taxon>Syntrophales</taxon>
        <taxon>Syntrophaceae</taxon>
        <taxon>Syntrophus</taxon>
    </lineage>
</organism>
<reference evidence="1 2" key="1">
    <citation type="submission" date="2016-10" db="EMBL/GenBank/DDBJ databases">
        <authorList>
            <person name="de Groot N.N."/>
        </authorList>
    </citation>
    <scope>NUCLEOTIDE SEQUENCE [LARGE SCALE GENOMIC DNA]</scope>
    <source>
        <strain evidence="1 2">DSM 8423</strain>
    </source>
</reference>
<evidence type="ECO:0000313" key="2">
    <source>
        <dbReference type="Proteomes" id="UP000198744"/>
    </source>
</evidence>
<dbReference type="RefSeq" id="WP_093884927.1">
    <property type="nucleotide sequence ID" value="NZ_FOBS01000050.1"/>
</dbReference>
<name>A0A1H8BEK1_9BACT</name>
<accession>A0A1H8BEK1</accession>
<keyword evidence="2" id="KW-1185">Reference proteome</keyword>
<sequence>MQRKYLTLDEWKALIRVSAVIYEAMMAVYGEIDRKEGRSRNRKLKSLLKKAFLEFYSVKFTISNLFRGQIIHHGVIRDEDLDVFVEFMRDYIKQRK</sequence>
<proteinExistence type="predicted"/>
<dbReference type="Proteomes" id="UP000198744">
    <property type="component" value="Unassembled WGS sequence"/>
</dbReference>
<dbReference type="STRING" id="43775.SAMN04489760_1506"/>
<evidence type="ECO:0000313" key="1">
    <source>
        <dbReference type="EMBL" id="SEM80428.1"/>
    </source>
</evidence>